<feature type="chain" id="PRO_5041736911" evidence="1">
    <location>
        <begin position="24"/>
        <end position="118"/>
    </location>
</feature>
<sequence length="118" mass="13080">MAFNIKVSVVLLVMLVVATSADARADLAEVFVKPESAGRYPEFCTKCECKEESGTTKCYRYERKVGGCPLACGSTCPCTKSKPLICWCTYEVQTCNPEQCLQSTAPKLENLLSFNRNY</sequence>
<feature type="signal peptide" evidence="1">
    <location>
        <begin position="1"/>
        <end position="23"/>
    </location>
</feature>
<evidence type="ECO:0000313" key="2">
    <source>
        <dbReference type="EMBL" id="GMN54738.1"/>
    </source>
</evidence>
<comment type="caution">
    <text evidence="2">The sequence shown here is derived from an EMBL/GenBank/DDBJ whole genome shotgun (WGS) entry which is preliminary data.</text>
</comment>
<evidence type="ECO:0000256" key="1">
    <source>
        <dbReference type="SAM" id="SignalP"/>
    </source>
</evidence>
<gene>
    <name evidence="2" type="ORF">TIFTF001_023865</name>
</gene>
<proteinExistence type="predicted"/>
<organism evidence="2 3">
    <name type="scientific">Ficus carica</name>
    <name type="common">Common fig</name>
    <dbReference type="NCBI Taxonomy" id="3494"/>
    <lineage>
        <taxon>Eukaryota</taxon>
        <taxon>Viridiplantae</taxon>
        <taxon>Streptophyta</taxon>
        <taxon>Embryophyta</taxon>
        <taxon>Tracheophyta</taxon>
        <taxon>Spermatophyta</taxon>
        <taxon>Magnoliopsida</taxon>
        <taxon>eudicotyledons</taxon>
        <taxon>Gunneridae</taxon>
        <taxon>Pentapetalae</taxon>
        <taxon>rosids</taxon>
        <taxon>fabids</taxon>
        <taxon>Rosales</taxon>
        <taxon>Moraceae</taxon>
        <taxon>Ficeae</taxon>
        <taxon>Ficus</taxon>
    </lineage>
</organism>
<dbReference type="Proteomes" id="UP001187192">
    <property type="component" value="Unassembled WGS sequence"/>
</dbReference>
<dbReference type="AlphaFoldDB" id="A0AA88AH01"/>
<keyword evidence="3" id="KW-1185">Reference proteome</keyword>
<dbReference type="EMBL" id="BTGU01000053">
    <property type="protein sequence ID" value="GMN54738.1"/>
    <property type="molecule type" value="Genomic_DNA"/>
</dbReference>
<name>A0AA88AH01_FICCA</name>
<reference evidence="2" key="1">
    <citation type="submission" date="2023-07" db="EMBL/GenBank/DDBJ databases">
        <title>draft genome sequence of fig (Ficus carica).</title>
        <authorList>
            <person name="Takahashi T."/>
            <person name="Nishimura K."/>
        </authorList>
    </citation>
    <scope>NUCLEOTIDE SEQUENCE</scope>
</reference>
<evidence type="ECO:0000313" key="3">
    <source>
        <dbReference type="Proteomes" id="UP001187192"/>
    </source>
</evidence>
<accession>A0AA88AH01</accession>
<protein>
    <submittedName>
        <fullName evidence="2">Uncharacterized protein</fullName>
    </submittedName>
</protein>
<dbReference type="Gramene" id="FCD_00021083-RA">
    <property type="protein sequence ID" value="FCD_00021083-RA:cds"/>
    <property type="gene ID" value="FCD_00021083"/>
</dbReference>
<keyword evidence="1" id="KW-0732">Signal</keyword>